<dbReference type="Pfam" id="PF12770">
    <property type="entry name" value="CHAT"/>
    <property type="match status" value="1"/>
</dbReference>
<dbReference type="InterPro" id="IPR024983">
    <property type="entry name" value="CHAT_dom"/>
</dbReference>
<dbReference type="OrthoDB" id="9991317at2759"/>
<dbReference type="InterPro" id="IPR011990">
    <property type="entry name" value="TPR-like_helical_dom_sf"/>
</dbReference>
<sequence length="1214" mass="134378">MFATSLDQSETCEPREQAKATLINFNRSAQLSDLNAAVMLHRKALQLLSNSHPKRPISLGSLAAALYARFRRTDDIQCLDEAISVLREAVMISLQPGACQADLLGNLSAAFVTRFNKTGQLHDLVQAMGRYREVLQVSNTYNGMDPNQSIVHAIKLLDQWSQSGQSTDLETAISLLRNCIALLPAHHPNLLPASGNLATALVEMFRHSGQREDLDEAILWHRKALELQPSPNPDRTRSLSDLATVLHTRFERWGEGGDLDEAISLDLDVLNMGPAAHLDRSDIIERLAVSLKTRFTQQGRCEDLDKAIFLHRDALHMRAHSDIDRSASMSNLAAALVTRFDHSGRREDLDEAISFHRDALKLRPAHHIDHAISLTNLASALDTRFGQLGQRKDLDEAISSHRKALELLPQGHRNRPDSLNNISVALATRFGQSGQDRDLEEAISFQRNALRLRPAPHPERPGSLINLAASLHKRFQKLHQPEDLDETIFLLRDGLKLCHAPHPLRSLFLNNLALTLKSQFDQSDRCEDLDEAISFYLNGLALLPAQHPDQSALLNNLGVSLSARFNKLGRREDLDEAIRMSYQSISTLIGTHHSICKFSANLGKILLDAYACSHESEYLDKAVAAFRDAVKCETAPINIRFSASRAWAFSADVSRHGSALDAYHAAIELLPRMAMLGLDLRSRQQALTSGSDGLAGDAAACAIRSGCYDEAVELLEEARAVSWSQALQLRTPMADLREAAPELEKELKRISSELEQGSLRDVSRHISDTSQKVMSMEQEAAHFHDLNDEWISKLEEVRQLNGFQDFLRPKRFYTLQSAAVNGPIVILNTSMASLTSDALILTWSGVRHVPLQDLAFPVVHTLIKLIQTATKCSRGNISLPKEDQTRIEGLIQQIPAVSDSLHSTRLPIKDRHLKRVTSIPTQLDNIFRLVLAVLWKSVVEPIIHILGLQKSDNPSRLWWCPTGPFAFLPIHAAGLYYSEKMESISDYVISSYTPTIGTLLRNSPLSPNPLKMTVIVQPQTPRQKPLPCTLDELQKIEARVTNKGLVVRLMPGYTQQVISHLSSTSIAHFACHAQQNAQNPLDSALILQDGELRLSRIMQQPMPGAALAFLSACETAMGDEQLPDEVIHLGTTLLFAGFQGVVATMWSISDADGPKVADTFYETLFSEGASTMVGGEDLGFDAARAAGALHLAIAKLRGDGVSFVRWVPFIHLGR</sequence>
<evidence type="ECO:0000313" key="2">
    <source>
        <dbReference type="EMBL" id="KIM81817.1"/>
    </source>
</evidence>
<evidence type="ECO:0000259" key="1">
    <source>
        <dbReference type="Pfam" id="PF12770"/>
    </source>
</evidence>
<organism evidence="2 3">
    <name type="scientific">Piloderma croceum (strain F 1598)</name>
    <dbReference type="NCBI Taxonomy" id="765440"/>
    <lineage>
        <taxon>Eukaryota</taxon>
        <taxon>Fungi</taxon>
        <taxon>Dikarya</taxon>
        <taxon>Basidiomycota</taxon>
        <taxon>Agaricomycotina</taxon>
        <taxon>Agaricomycetes</taxon>
        <taxon>Agaricomycetidae</taxon>
        <taxon>Atheliales</taxon>
        <taxon>Atheliaceae</taxon>
        <taxon>Piloderma</taxon>
    </lineage>
</organism>
<accession>A0A0C3BWS9</accession>
<reference evidence="3" key="2">
    <citation type="submission" date="2015-01" db="EMBL/GenBank/DDBJ databases">
        <title>Evolutionary Origins and Diversification of the Mycorrhizal Mutualists.</title>
        <authorList>
            <consortium name="DOE Joint Genome Institute"/>
            <consortium name="Mycorrhizal Genomics Consortium"/>
            <person name="Kohler A."/>
            <person name="Kuo A."/>
            <person name="Nagy L.G."/>
            <person name="Floudas D."/>
            <person name="Copeland A."/>
            <person name="Barry K.W."/>
            <person name="Cichocki N."/>
            <person name="Veneault-Fourrey C."/>
            <person name="LaButti K."/>
            <person name="Lindquist E.A."/>
            <person name="Lipzen A."/>
            <person name="Lundell T."/>
            <person name="Morin E."/>
            <person name="Murat C."/>
            <person name="Riley R."/>
            <person name="Ohm R."/>
            <person name="Sun H."/>
            <person name="Tunlid A."/>
            <person name="Henrissat B."/>
            <person name="Grigoriev I.V."/>
            <person name="Hibbett D.S."/>
            <person name="Martin F."/>
        </authorList>
    </citation>
    <scope>NUCLEOTIDE SEQUENCE [LARGE SCALE GENOMIC DNA]</scope>
    <source>
        <strain evidence="3">F 1598</strain>
    </source>
</reference>
<evidence type="ECO:0000313" key="3">
    <source>
        <dbReference type="Proteomes" id="UP000054166"/>
    </source>
</evidence>
<protein>
    <recommendedName>
        <fullName evidence="1">CHAT domain-containing protein</fullName>
    </recommendedName>
</protein>
<dbReference type="AlphaFoldDB" id="A0A0C3BWS9"/>
<dbReference type="Pfam" id="PF13374">
    <property type="entry name" value="TPR_10"/>
    <property type="match status" value="1"/>
</dbReference>
<proteinExistence type="predicted"/>
<name>A0A0C3BWS9_PILCF</name>
<reference evidence="2 3" key="1">
    <citation type="submission" date="2014-04" db="EMBL/GenBank/DDBJ databases">
        <authorList>
            <consortium name="DOE Joint Genome Institute"/>
            <person name="Kuo A."/>
            <person name="Tarkka M."/>
            <person name="Buscot F."/>
            <person name="Kohler A."/>
            <person name="Nagy L.G."/>
            <person name="Floudas D."/>
            <person name="Copeland A."/>
            <person name="Barry K.W."/>
            <person name="Cichocki N."/>
            <person name="Veneault-Fourrey C."/>
            <person name="LaButti K."/>
            <person name="Lindquist E.A."/>
            <person name="Lipzen A."/>
            <person name="Lundell T."/>
            <person name="Morin E."/>
            <person name="Murat C."/>
            <person name="Sun H."/>
            <person name="Tunlid A."/>
            <person name="Henrissat B."/>
            <person name="Grigoriev I.V."/>
            <person name="Hibbett D.S."/>
            <person name="Martin F."/>
            <person name="Nordberg H.P."/>
            <person name="Cantor M.N."/>
            <person name="Hua S.X."/>
        </authorList>
    </citation>
    <scope>NUCLEOTIDE SEQUENCE [LARGE SCALE GENOMIC DNA]</scope>
    <source>
        <strain evidence="2 3">F 1598</strain>
    </source>
</reference>
<dbReference type="STRING" id="765440.A0A0C3BWS9"/>
<dbReference type="EMBL" id="KN832997">
    <property type="protein sequence ID" value="KIM81817.1"/>
    <property type="molecule type" value="Genomic_DNA"/>
</dbReference>
<dbReference type="PANTHER" id="PTHR19959">
    <property type="entry name" value="KINESIN LIGHT CHAIN"/>
    <property type="match status" value="1"/>
</dbReference>
<dbReference type="Gene3D" id="1.25.40.10">
    <property type="entry name" value="Tetratricopeptide repeat domain"/>
    <property type="match status" value="3"/>
</dbReference>
<dbReference type="Proteomes" id="UP000054166">
    <property type="component" value="Unassembled WGS sequence"/>
</dbReference>
<keyword evidence="3" id="KW-1185">Reference proteome</keyword>
<dbReference type="PANTHER" id="PTHR19959:SF119">
    <property type="entry name" value="FUNGAL LIPASE-LIKE DOMAIN-CONTAINING PROTEIN"/>
    <property type="match status" value="1"/>
</dbReference>
<dbReference type="SUPFAM" id="SSF81901">
    <property type="entry name" value="HCP-like"/>
    <property type="match status" value="1"/>
</dbReference>
<feature type="domain" description="CHAT" evidence="1">
    <location>
        <begin position="931"/>
        <end position="1166"/>
    </location>
</feature>
<dbReference type="InParanoid" id="A0A0C3BWS9"/>
<dbReference type="SUPFAM" id="SSF48452">
    <property type="entry name" value="TPR-like"/>
    <property type="match status" value="2"/>
</dbReference>
<gene>
    <name evidence="2" type="ORF">PILCRDRAFT_491306</name>
</gene>
<dbReference type="HOGENOM" id="CLU_001305_0_1_1"/>